<dbReference type="Proteomes" id="UP000220102">
    <property type="component" value="Unassembled WGS sequence"/>
</dbReference>
<evidence type="ECO:0000256" key="1">
    <source>
        <dbReference type="SAM" id="Coils"/>
    </source>
</evidence>
<organism evidence="4 5">
    <name type="scientific">Longibacter salinarum</name>
    <dbReference type="NCBI Taxonomy" id="1850348"/>
    <lineage>
        <taxon>Bacteria</taxon>
        <taxon>Pseudomonadati</taxon>
        <taxon>Rhodothermota</taxon>
        <taxon>Rhodothermia</taxon>
        <taxon>Rhodothermales</taxon>
        <taxon>Salisaetaceae</taxon>
        <taxon>Longibacter</taxon>
    </lineage>
</organism>
<feature type="region of interest" description="Disordered" evidence="2">
    <location>
        <begin position="1"/>
        <end position="21"/>
    </location>
</feature>
<dbReference type="Gene3D" id="3.90.1300.10">
    <property type="entry name" value="Amidase signature (AS) domain"/>
    <property type="match status" value="1"/>
</dbReference>
<dbReference type="Pfam" id="PF01425">
    <property type="entry name" value="Amidase"/>
    <property type="match status" value="2"/>
</dbReference>
<evidence type="ECO:0000313" key="5">
    <source>
        <dbReference type="Proteomes" id="UP000220102"/>
    </source>
</evidence>
<dbReference type="SUPFAM" id="SSF75304">
    <property type="entry name" value="Amidase signature (AS) enzymes"/>
    <property type="match status" value="1"/>
</dbReference>
<dbReference type="GO" id="GO:0003824">
    <property type="term" value="F:catalytic activity"/>
    <property type="evidence" value="ECO:0007669"/>
    <property type="project" value="InterPro"/>
</dbReference>
<keyword evidence="5" id="KW-1185">Reference proteome</keyword>
<feature type="domain" description="Amidase" evidence="3">
    <location>
        <begin position="35"/>
        <end position="308"/>
    </location>
</feature>
<comment type="caution">
    <text evidence="4">The sequence shown here is derived from an EMBL/GenBank/DDBJ whole genome shotgun (WGS) entry which is preliminary data.</text>
</comment>
<sequence>MPNVDLLSSSPTSRPPTATDLAHSIRNGEMSATKALEDTLKRIQLRNSQLNAVVTLNETGARRRAEEADEALRRGTVWGPLHGVPITVKDQFSTEGLRTTYGLPSHQNWVPEHDAVMVARLKRAGAIIVGKTNLPFAAYDWQCWHPFFGRTHNPWAQGYTPGGSSGGSAASLAAGFVPLELGADVGGSIRLPAHFCGVCGLRPSDGLLPTDGMMPSDRPMTVKNIVVPGPMARSVEDLQLGLHVLRTPIDTPLEPPHRPSSPDPASLNIAVTDMLGGVPADADTQRVLRNVEHRLTEAGANVRSVACPIDMDEALIVWGRIQGYELSRGLPWVFRDTPGRHIIWNGVIRFLFGFLASYLVAGAKLSKREYQEALQHRDDLRAELDSFLETVDAWITPTASIPSFPHCRTGRSLEIDGESVPYALPFAYHLPALAVTGHPIVTLPAGFTQKGNEPQRPIGVQVHGRYRHDDAVLATAHALETVIGTD</sequence>
<evidence type="ECO:0000256" key="2">
    <source>
        <dbReference type="SAM" id="MobiDB-lite"/>
    </source>
</evidence>
<evidence type="ECO:0000313" key="4">
    <source>
        <dbReference type="EMBL" id="PEN14463.1"/>
    </source>
</evidence>
<reference evidence="4 5" key="1">
    <citation type="submission" date="2017-10" db="EMBL/GenBank/DDBJ databases">
        <title>Draft genome of Longibacter Salinarum.</title>
        <authorList>
            <person name="Goh K.M."/>
            <person name="Shamsir M.S."/>
            <person name="Lim S.W."/>
        </authorList>
    </citation>
    <scope>NUCLEOTIDE SEQUENCE [LARGE SCALE GENOMIC DNA]</scope>
    <source>
        <strain evidence="4 5">KCTC 52045</strain>
    </source>
</reference>
<accession>A0A2A8D0Y0</accession>
<dbReference type="PANTHER" id="PTHR11895:SF76">
    <property type="entry name" value="INDOLEACETAMIDE HYDROLASE"/>
    <property type="match status" value="1"/>
</dbReference>
<keyword evidence="1" id="KW-0175">Coiled coil</keyword>
<dbReference type="AlphaFoldDB" id="A0A2A8D0Y0"/>
<dbReference type="OrthoDB" id="9811471at2"/>
<gene>
    <name evidence="4" type="ORF">CRI94_05405</name>
</gene>
<dbReference type="InterPro" id="IPR023631">
    <property type="entry name" value="Amidase_dom"/>
</dbReference>
<feature type="compositionally biased region" description="Low complexity" evidence="2">
    <location>
        <begin position="8"/>
        <end position="19"/>
    </location>
</feature>
<protein>
    <submittedName>
        <fullName evidence="4">Amidase</fullName>
    </submittedName>
</protein>
<name>A0A2A8D0Y0_9BACT</name>
<dbReference type="EMBL" id="PDEQ01000002">
    <property type="protein sequence ID" value="PEN14463.1"/>
    <property type="molecule type" value="Genomic_DNA"/>
</dbReference>
<feature type="coiled-coil region" evidence="1">
    <location>
        <begin position="363"/>
        <end position="390"/>
    </location>
</feature>
<dbReference type="PANTHER" id="PTHR11895">
    <property type="entry name" value="TRANSAMIDASE"/>
    <property type="match status" value="1"/>
</dbReference>
<feature type="domain" description="Amidase" evidence="3">
    <location>
        <begin position="364"/>
        <end position="473"/>
    </location>
</feature>
<dbReference type="InterPro" id="IPR000120">
    <property type="entry name" value="Amidase"/>
</dbReference>
<dbReference type="InterPro" id="IPR036928">
    <property type="entry name" value="AS_sf"/>
</dbReference>
<evidence type="ECO:0000259" key="3">
    <source>
        <dbReference type="Pfam" id="PF01425"/>
    </source>
</evidence>
<proteinExistence type="predicted"/>
<dbReference type="RefSeq" id="WP_098074642.1">
    <property type="nucleotide sequence ID" value="NZ_PDEQ01000002.1"/>
</dbReference>